<dbReference type="Proteomes" id="UP000887569">
    <property type="component" value="Unplaced"/>
</dbReference>
<keyword evidence="5" id="KW-0804">Transcription</keyword>
<keyword evidence="4" id="KW-0238">DNA-binding</keyword>
<keyword evidence="11" id="KW-1185">Reference proteome</keyword>
<dbReference type="Pfam" id="PF00447">
    <property type="entry name" value="HSF_DNA-bind"/>
    <property type="match status" value="1"/>
</dbReference>
<sequence length="485" mass="54418">IFIVFTGSSPSWETNRRSKLESTKRMEKPSGATQPDAAQRNNEQFVVGHLPREEEKMPLFLIKLWNIVEDTAYQNVIRWDESGYSFHILDPYSFCRNVLPQYFKHNNLNSLIRQLNMYGFRKMTPIERSGLARAESDQDHLEFSHPYFVRDHPELLVNIKRKSASHRPADQAAVSLATKDLSLVLDEIRQLREKQRAMETKMTHLVKENESVWQQLSHMRSMHVKQQQVVNKLVQFLVALAQPSAQKRLGKRSLLAIDEVGGKRSRMSSGQTTTSGTQPANVAEVLDRLQRELAEGTVGGAFPSLFSPRSSQGPIIADITDEPDANSLAASVSAVASTLTQNICSTQSQQAGSSSMGRVLSQTPPTEHQQQHSVEQLHNYSFSPTLTLSPSLDRQLSTELTEYLSSQEQSIDGCRDLIGGHWDLNLNLDSCLDDEPRQQQLMLQGVDPTLVMSEEPTTPDLLTPNVSPQRNIATTPNGTGQEHLR</sequence>
<dbReference type="Gene3D" id="1.10.10.10">
    <property type="entry name" value="Winged helix-like DNA-binding domain superfamily/Winged helix DNA-binding domain"/>
    <property type="match status" value="1"/>
</dbReference>
<keyword evidence="6" id="KW-0539">Nucleus</keyword>
<comment type="similarity">
    <text evidence="2 7">Belongs to the HSF family.</text>
</comment>
<feature type="compositionally biased region" description="Polar residues" evidence="9">
    <location>
        <begin position="464"/>
        <end position="485"/>
    </location>
</feature>
<evidence type="ECO:0000256" key="5">
    <source>
        <dbReference type="ARBA" id="ARBA00023163"/>
    </source>
</evidence>
<reference evidence="12" key="1">
    <citation type="submission" date="2022-11" db="UniProtKB">
        <authorList>
            <consortium name="WormBaseParasite"/>
        </authorList>
    </citation>
    <scope>IDENTIFICATION</scope>
</reference>
<dbReference type="InterPro" id="IPR036390">
    <property type="entry name" value="WH_DNA-bd_sf"/>
</dbReference>
<dbReference type="GO" id="GO:0043565">
    <property type="term" value="F:sequence-specific DNA binding"/>
    <property type="evidence" value="ECO:0007669"/>
    <property type="project" value="InterPro"/>
</dbReference>
<dbReference type="PANTHER" id="PTHR10015:SF427">
    <property type="entry name" value="HEAT SHOCK FACTOR PROTEIN"/>
    <property type="match status" value="1"/>
</dbReference>
<evidence type="ECO:0000256" key="8">
    <source>
        <dbReference type="SAM" id="Coils"/>
    </source>
</evidence>
<evidence type="ECO:0000313" key="11">
    <source>
        <dbReference type="Proteomes" id="UP000887569"/>
    </source>
</evidence>
<evidence type="ECO:0000256" key="2">
    <source>
        <dbReference type="ARBA" id="ARBA00006403"/>
    </source>
</evidence>
<dbReference type="SUPFAM" id="SSF46785">
    <property type="entry name" value="Winged helix' DNA-binding domain"/>
    <property type="match status" value="1"/>
</dbReference>
<evidence type="ECO:0000256" key="9">
    <source>
        <dbReference type="SAM" id="MobiDB-lite"/>
    </source>
</evidence>
<feature type="domain" description="HSF-type DNA-binding" evidence="10">
    <location>
        <begin position="56"/>
        <end position="162"/>
    </location>
</feature>
<dbReference type="FunFam" id="1.10.10.10:FF:000027">
    <property type="entry name" value="Heat shock transcription factor 1"/>
    <property type="match status" value="1"/>
</dbReference>
<dbReference type="InterPro" id="IPR036388">
    <property type="entry name" value="WH-like_DNA-bd_sf"/>
</dbReference>
<accession>A0A915BG50</accession>
<feature type="compositionally biased region" description="Basic and acidic residues" evidence="9">
    <location>
        <begin position="14"/>
        <end position="28"/>
    </location>
</feature>
<evidence type="ECO:0000256" key="3">
    <source>
        <dbReference type="ARBA" id="ARBA00023015"/>
    </source>
</evidence>
<evidence type="ECO:0000313" key="12">
    <source>
        <dbReference type="WBParaSite" id="PgR038X_g089_t01"/>
    </source>
</evidence>
<feature type="coiled-coil region" evidence="8">
    <location>
        <begin position="181"/>
        <end position="208"/>
    </location>
</feature>
<dbReference type="WBParaSite" id="PgR038X_g089_t01">
    <property type="protein sequence ID" value="PgR038X_g089_t01"/>
    <property type="gene ID" value="PgR038X_g089"/>
</dbReference>
<organism evidence="11 12">
    <name type="scientific">Parascaris univalens</name>
    <name type="common">Nematode worm</name>
    <dbReference type="NCBI Taxonomy" id="6257"/>
    <lineage>
        <taxon>Eukaryota</taxon>
        <taxon>Metazoa</taxon>
        <taxon>Ecdysozoa</taxon>
        <taxon>Nematoda</taxon>
        <taxon>Chromadorea</taxon>
        <taxon>Rhabditida</taxon>
        <taxon>Spirurina</taxon>
        <taxon>Ascaridomorpha</taxon>
        <taxon>Ascaridoidea</taxon>
        <taxon>Ascarididae</taxon>
        <taxon>Parascaris</taxon>
    </lineage>
</organism>
<feature type="region of interest" description="Disordered" evidence="9">
    <location>
        <begin position="8"/>
        <end position="41"/>
    </location>
</feature>
<feature type="region of interest" description="Disordered" evidence="9">
    <location>
        <begin position="347"/>
        <end position="373"/>
    </location>
</feature>
<dbReference type="PRINTS" id="PR00056">
    <property type="entry name" value="HSFDOMAIN"/>
</dbReference>
<evidence type="ECO:0000256" key="1">
    <source>
        <dbReference type="ARBA" id="ARBA00004123"/>
    </source>
</evidence>
<comment type="subcellular location">
    <subcellularLocation>
        <location evidence="1">Nucleus</location>
    </subcellularLocation>
</comment>
<name>A0A915BG50_PARUN</name>
<feature type="region of interest" description="Disordered" evidence="9">
    <location>
        <begin position="459"/>
        <end position="485"/>
    </location>
</feature>
<dbReference type="SMART" id="SM00415">
    <property type="entry name" value="HSF"/>
    <property type="match status" value="1"/>
</dbReference>
<keyword evidence="3" id="KW-0805">Transcription regulation</keyword>
<evidence type="ECO:0000256" key="4">
    <source>
        <dbReference type="ARBA" id="ARBA00023125"/>
    </source>
</evidence>
<dbReference type="GO" id="GO:0005634">
    <property type="term" value="C:nucleus"/>
    <property type="evidence" value="ECO:0007669"/>
    <property type="project" value="UniProtKB-SubCell"/>
</dbReference>
<proteinExistence type="inferred from homology"/>
<dbReference type="AlphaFoldDB" id="A0A915BG50"/>
<evidence type="ECO:0000259" key="10">
    <source>
        <dbReference type="SMART" id="SM00415"/>
    </source>
</evidence>
<dbReference type="PANTHER" id="PTHR10015">
    <property type="entry name" value="HEAT SHOCK TRANSCRIPTION FACTOR"/>
    <property type="match status" value="1"/>
</dbReference>
<protein>
    <submittedName>
        <fullName evidence="12">HSF-type DNA-binding domain-containing protein</fullName>
    </submittedName>
</protein>
<dbReference type="GO" id="GO:0003700">
    <property type="term" value="F:DNA-binding transcription factor activity"/>
    <property type="evidence" value="ECO:0007669"/>
    <property type="project" value="InterPro"/>
</dbReference>
<evidence type="ECO:0000256" key="7">
    <source>
        <dbReference type="RuleBase" id="RU004020"/>
    </source>
</evidence>
<evidence type="ECO:0000256" key="6">
    <source>
        <dbReference type="ARBA" id="ARBA00023242"/>
    </source>
</evidence>
<keyword evidence="8" id="KW-0175">Coiled coil</keyword>
<dbReference type="InterPro" id="IPR000232">
    <property type="entry name" value="HSF_DNA-bd"/>
</dbReference>